<dbReference type="GO" id="GO:0005634">
    <property type="term" value="C:nucleus"/>
    <property type="evidence" value="ECO:0007669"/>
    <property type="project" value="TreeGrafter"/>
</dbReference>
<organism evidence="5 6">
    <name type="scientific">Peltaster fructicola</name>
    <dbReference type="NCBI Taxonomy" id="286661"/>
    <lineage>
        <taxon>Eukaryota</taxon>
        <taxon>Fungi</taxon>
        <taxon>Dikarya</taxon>
        <taxon>Ascomycota</taxon>
        <taxon>Pezizomycotina</taxon>
        <taxon>Dothideomycetes</taxon>
        <taxon>Dothideomycetes incertae sedis</taxon>
        <taxon>Peltaster</taxon>
    </lineage>
</organism>
<feature type="region of interest" description="Disordered" evidence="3">
    <location>
        <begin position="564"/>
        <end position="637"/>
    </location>
</feature>
<dbReference type="InterPro" id="IPR050502">
    <property type="entry name" value="Euk_RNA-bind_prot"/>
</dbReference>
<sequence>MLNRSLRIRAGSLASISSEQLQKAHIDSGGEGRQILLCLNQHSLQSSLLAINDCYLSKSTTKYRRFLATMASIADAQRYGTAFNRQAMAYNNGSNAYGAQYGGRTHNLNNYGMQQNSTDMTALAHSFQGVNLQNASYPAHAKHSMSPAGSPHVGGIPGNAAMHSTVYGSAVPYGYANTYTTAQAQGSGMYTPHASQYMHQVGYQGYQHHDNSPVSHNWTPTTATGAEVPTLITPRRDSISSNENDQPATPSYANYANLTHGSVAINRSPSGVFTHSTPSPTSIVGPYGLHMMKQPEQSDVSPRLKLLVTREPAIPRAIPAPSSPLKPLDRALENQRGETNVYIRGLLPETTDEMLEQWGRRFGDIKSSKSIIDMNSGLCKGFGFVKYHNYEDAENCIRGFHFLGYEESFYSKLKTFADEQNTNLYVSNLPKSMNEHELANLFAPHKVCSARILRDKNGHGRGVGFARFENRDACEEVIKSFNSQAMDEGAEDAQIQIRYADTQEQKQLKQQTHAARQFRSQEYEYATQAWRQGRMTSVGSSDGDYKSISSGDFDQYLNTVSAAPSQRWSNNKALPGRSPLGGVPYTNSYSQGTLSKTNNNDDAASVDEAKGPGSDAGVKVEPTSSPDDSATPAAKQE</sequence>
<dbReference type="InterPro" id="IPR000504">
    <property type="entry name" value="RRM_dom"/>
</dbReference>
<evidence type="ECO:0000313" key="6">
    <source>
        <dbReference type="Proteomes" id="UP000503462"/>
    </source>
</evidence>
<dbReference type="PANTHER" id="PTHR48025:SF1">
    <property type="entry name" value="RRM DOMAIN-CONTAINING PROTEIN"/>
    <property type="match status" value="1"/>
</dbReference>
<gene>
    <name evidence="5" type="ORF">AMS68_004587</name>
</gene>
<protein>
    <recommendedName>
        <fullName evidence="4">RRM domain-containing protein</fullName>
    </recommendedName>
</protein>
<evidence type="ECO:0000259" key="4">
    <source>
        <dbReference type="PROSITE" id="PS50102"/>
    </source>
</evidence>
<evidence type="ECO:0000313" key="5">
    <source>
        <dbReference type="EMBL" id="QIW99069.1"/>
    </source>
</evidence>
<dbReference type="PROSITE" id="PS50102">
    <property type="entry name" value="RRM"/>
    <property type="match status" value="2"/>
</dbReference>
<keyword evidence="1 2" id="KW-0694">RNA-binding</keyword>
<dbReference type="Proteomes" id="UP000503462">
    <property type="component" value="Chromosome 3"/>
</dbReference>
<dbReference type="EMBL" id="CP051141">
    <property type="protein sequence ID" value="QIW99069.1"/>
    <property type="molecule type" value="Genomic_DNA"/>
</dbReference>
<dbReference type="Pfam" id="PF00076">
    <property type="entry name" value="RRM_1"/>
    <property type="match status" value="2"/>
</dbReference>
<evidence type="ECO:0000256" key="3">
    <source>
        <dbReference type="SAM" id="MobiDB-lite"/>
    </source>
</evidence>
<feature type="compositionally biased region" description="Polar residues" evidence="3">
    <location>
        <begin position="585"/>
        <end position="602"/>
    </location>
</feature>
<feature type="domain" description="RRM" evidence="4">
    <location>
        <begin position="422"/>
        <end position="502"/>
    </location>
</feature>
<dbReference type="InterPro" id="IPR012677">
    <property type="entry name" value="Nucleotide-bd_a/b_plait_sf"/>
</dbReference>
<dbReference type="PANTHER" id="PTHR48025">
    <property type="entry name" value="OS02G0815200 PROTEIN"/>
    <property type="match status" value="1"/>
</dbReference>
<dbReference type="GO" id="GO:0003729">
    <property type="term" value="F:mRNA binding"/>
    <property type="evidence" value="ECO:0007669"/>
    <property type="project" value="TreeGrafter"/>
</dbReference>
<proteinExistence type="predicted"/>
<reference evidence="5 6" key="1">
    <citation type="journal article" date="2016" name="Sci. Rep.">
        <title>Peltaster fructicola genome reveals evolution from an invasive phytopathogen to an ectophytic parasite.</title>
        <authorList>
            <person name="Xu C."/>
            <person name="Chen H."/>
            <person name="Gleason M.L."/>
            <person name="Xu J.R."/>
            <person name="Liu H."/>
            <person name="Zhang R."/>
            <person name="Sun G."/>
        </authorList>
    </citation>
    <scope>NUCLEOTIDE SEQUENCE [LARGE SCALE GENOMIC DNA]</scope>
    <source>
        <strain evidence="5 6">LNHT1506</strain>
    </source>
</reference>
<feature type="domain" description="RRM" evidence="4">
    <location>
        <begin position="339"/>
        <end position="401"/>
    </location>
</feature>
<dbReference type="SMART" id="SM00360">
    <property type="entry name" value="RRM"/>
    <property type="match status" value="2"/>
</dbReference>
<dbReference type="OrthoDB" id="271725at2759"/>
<keyword evidence="6" id="KW-1185">Reference proteome</keyword>
<evidence type="ECO:0000256" key="2">
    <source>
        <dbReference type="PROSITE-ProRule" id="PRU00176"/>
    </source>
</evidence>
<dbReference type="InterPro" id="IPR035979">
    <property type="entry name" value="RBD_domain_sf"/>
</dbReference>
<dbReference type="AlphaFoldDB" id="A0A6H0XXB9"/>
<accession>A0A6H0XXB9</accession>
<dbReference type="SUPFAM" id="SSF54928">
    <property type="entry name" value="RNA-binding domain, RBD"/>
    <property type="match status" value="2"/>
</dbReference>
<evidence type="ECO:0000256" key="1">
    <source>
        <dbReference type="ARBA" id="ARBA00022884"/>
    </source>
</evidence>
<dbReference type="Gene3D" id="3.30.70.330">
    <property type="match status" value="2"/>
</dbReference>
<name>A0A6H0XXB9_9PEZI</name>